<evidence type="ECO:0008006" key="4">
    <source>
        <dbReference type="Google" id="ProtNLM"/>
    </source>
</evidence>
<comment type="caution">
    <text evidence="2">The sequence shown here is derived from an EMBL/GenBank/DDBJ whole genome shotgun (WGS) entry which is preliminary data.</text>
</comment>
<proteinExistence type="predicted"/>
<gene>
    <name evidence="2" type="ORF">BGZ99_004780</name>
</gene>
<organism evidence="2 3">
    <name type="scientific">Dissophora globulifera</name>
    <dbReference type="NCBI Taxonomy" id="979702"/>
    <lineage>
        <taxon>Eukaryota</taxon>
        <taxon>Fungi</taxon>
        <taxon>Fungi incertae sedis</taxon>
        <taxon>Mucoromycota</taxon>
        <taxon>Mortierellomycotina</taxon>
        <taxon>Mortierellomycetes</taxon>
        <taxon>Mortierellales</taxon>
        <taxon>Mortierellaceae</taxon>
        <taxon>Dissophora</taxon>
    </lineage>
</organism>
<feature type="compositionally biased region" description="Acidic residues" evidence="1">
    <location>
        <begin position="343"/>
        <end position="352"/>
    </location>
</feature>
<name>A0A9P6RXE0_9FUNG</name>
<reference evidence="2" key="1">
    <citation type="journal article" date="2020" name="Fungal Divers.">
        <title>Resolving the Mortierellaceae phylogeny through synthesis of multi-gene phylogenetics and phylogenomics.</title>
        <authorList>
            <person name="Vandepol N."/>
            <person name="Liber J."/>
            <person name="Desiro A."/>
            <person name="Na H."/>
            <person name="Kennedy M."/>
            <person name="Barry K."/>
            <person name="Grigoriev I.V."/>
            <person name="Miller A.N."/>
            <person name="O'Donnell K."/>
            <person name="Stajich J.E."/>
            <person name="Bonito G."/>
        </authorList>
    </citation>
    <scope>NUCLEOTIDE SEQUENCE</scope>
    <source>
        <strain evidence="2">REB-010B</strain>
    </source>
</reference>
<dbReference type="OrthoDB" id="2333384at2759"/>
<protein>
    <recommendedName>
        <fullName evidence="4">Arrestin-like N-terminal domain-containing protein</fullName>
    </recommendedName>
</protein>
<dbReference type="Proteomes" id="UP000738325">
    <property type="component" value="Unassembled WGS sequence"/>
</dbReference>
<dbReference type="AlphaFoldDB" id="A0A9P6RXE0"/>
<dbReference type="InterPro" id="IPR014752">
    <property type="entry name" value="Arrestin-like_C"/>
</dbReference>
<sequence length="352" mass="39960">MLSKIVGKDSERSLKVVILTPFRGPGNLPAVYVTPEKTATINGYVEFESTEDIKGGDLDLAFRVKSEARWVRQYGQTTVVYHSKDVLQRQAWKVPITHPHPGTVGAQKTRFPFEVVLDPNTPSSIAGRRGWLNYRFTATLQRRFPRRNMTFKQDVWTFSTCLSPPNVDYIPNPHVYAGVWESHLPFVCSLPSENIHLGQRVPLTIRFDPFLPSSGHHGQELVVTSAIVKLKQYTRLWHRWNVKTETKEVLTTSVSDGWLQTADGLQRTLFVDIPQAPRLSCTTFTRPVQKTHVLKLIMQVKTPSMTDKDARELRIEMEVNVTGPRPPTDMPLESLPPYSEVWEGPEDGDDSS</sequence>
<evidence type="ECO:0000313" key="2">
    <source>
        <dbReference type="EMBL" id="KAG0328699.1"/>
    </source>
</evidence>
<dbReference type="Gene3D" id="2.60.40.640">
    <property type="match status" value="1"/>
</dbReference>
<feature type="region of interest" description="Disordered" evidence="1">
    <location>
        <begin position="318"/>
        <end position="352"/>
    </location>
</feature>
<evidence type="ECO:0000256" key="1">
    <source>
        <dbReference type="SAM" id="MobiDB-lite"/>
    </source>
</evidence>
<accession>A0A9P6RXE0</accession>
<keyword evidence="3" id="KW-1185">Reference proteome</keyword>
<evidence type="ECO:0000313" key="3">
    <source>
        <dbReference type="Proteomes" id="UP000738325"/>
    </source>
</evidence>
<dbReference type="EMBL" id="JAAAIP010000030">
    <property type="protein sequence ID" value="KAG0328699.1"/>
    <property type="molecule type" value="Genomic_DNA"/>
</dbReference>